<evidence type="ECO:0000313" key="3">
    <source>
        <dbReference type="Proteomes" id="UP000015441"/>
    </source>
</evidence>
<dbReference type="SMART" id="SM00671">
    <property type="entry name" value="SEL1"/>
    <property type="match status" value="3"/>
</dbReference>
<feature type="compositionally biased region" description="Low complexity" evidence="1">
    <location>
        <begin position="412"/>
        <end position="451"/>
    </location>
</feature>
<dbReference type="GO" id="GO:0032153">
    <property type="term" value="C:cell division site"/>
    <property type="evidence" value="ECO:0007669"/>
    <property type="project" value="TreeGrafter"/>
</dbReference>
<dbReference type="AlphaFoldDB" id="N1JJD7"/>
<name>N1JJD7_BLUG1</name>
<organism evidence="2 3">
    <name type="scientific">Blumeria graminis f. sp. hordei (strain DH14)</name>
    <name type="common">Barley powdery mildew</name>
    <name type="synonym">Oidium monilioides f. sp. hordei</name>
    <dbReference type="NCBI Taxonomy" id="546991"/>
    <lineage>
        <taxon>Eukaryota</taxon>
        <taxon>Fungi</taxon>
        <taxon>Dikarya</taxon>
        <taxon>Ascomycota</taxon>
        <taxon>Pezizomycotina</taxon>
        <taxon>Leotiomycetes</taxon>
        <taxon>Erysiphales</taxon>
        <taxon>Erysiphaceae</taxon>
        <taxon>Blumeria</taxon>
        <taxon>Blumeria hordei</taxon>
    </lineage>
</organism>
<accession>N1JJD7</accession>
<dbReference type="HOGENOM" id="CLU_011273_0_0_1"/>
<feature type="compositionally biased region" description="Polar residues" evidence="1">
    <location>
        <begin position="229"/>
        <end position="243"/>
    </location>
</feature>
<dbReference type="SUPFAM" id="SSF81901">
    <property type="entry name" value="HCP-like"/>
    <property type="match status" value="1"/>
</dbReference>
<comment type="caution">
    <text evidence="2">The sequence shown here is derived from an EMBL/GenBank/DDBJ whole genome shotgun (WGS) entry which is preliminary data.</text>
</comment>
<gene>
    <name evidence="2" type="ORF">BGHDH14_bgh00414</name>
</gene>
<dbReference type="OrthoDB" id="2384430at2759"/>
<dbReference type="STRING" id="546991.N1JJD7"/>
<protein>
    <submittedName>
        <fullName evidence="2">Cell cycle inhibitor Nif1</fullName>
    </submittedName>
</protein>
<feature type="compositionally biased region" description="Polar residues" evidence="1">
    <location>
        <begin position="390"/>
        <end position="400"/>
    </location>
</feature>
<dbReference type="Gene3D" id="1.25.40.10">
    <property type="entry name" value="Tetratricopeptide repeat domain"/>
    <property type="match status" value="1"/>
</dbReference>
<dbReference type="EMBL" id="CAUH01004180">
    <property type="protein sequence ID" value="CCU79016.1"/>
    <property type="molecule type" value="Genomic_DNA"/>
</dbReference>
<dbReference type="PANTHER" id="PTHR43628:SF11">
    <property type="entry name" value="PROTEIN DSF2"/>
    <property type="match status" value="1"/>
</dbReference>
<feature type="region of interest" description="Disordered" evidence="1">
    <location>
        <begin position="390"/>
        <end position="452"/>
    </location>
</feature>
<evidence type="ECO:0000256" key="1">
    <source>
        <dbReference type="SAM" id="MobiDB-lite"/>
    </source>
</evidence>
<evidence type="ECO:0000313" key="2">
    <source>
        <dbReference type="EMBL" id="CCU79016.1"/>
    </source>
</evidence>
<dbReference type="InterPro" id="IPR011990">
    <property type="entry name" value="TPR-like_helical_dom_sf"/>
</dbReference>
<feature type="region of interest" description="Disordered" evidence="1">
    <location>
        <begin position="684"/>
        <end position="728"/>
    </location>
</feature>
<feature type="region of interest" description="Disordered" evidence="1">
    <location>
        <begin position="196"/>
        <end position="249"/>
    </location>
</feature>
<dbReference type="InterPro" id="IPR052945">
    <property type="entry name" value="Mitotic_Regulator"/>
</dbReference>
<dbReference type="InterPro" id="IPR006597">
    <property type="entry name" value="Sel1-like"/>
</dbReference>
<dbReference type="InParanoid" id="N1JJD7"/>
<dbReference type="GO" id="GO:0010972">
    <property type="term" value="P:negative regulation of G2/M transition of mitotic cell cycle"/>
    <property type="evidence" value="ECO:0007669"/>
    <property type="project" value="TreeGrafter"/>
</dbReference>
<sequence length="728" mass="78873">MTAPKNMTVHKPSFIDVRSKYTGNAIGTSSSPRGFFSPRLHVVGDITPELSPLDAFAAQSRKLARQLEESSQSGNRVGRLPHLTFTNSLQNGQPEYFGSRSVELPPASPPLSGQRIDVDCKSPRPTSIHPAVCDQDEIDDAAPPILASDNEVNTEGSPRDKHQAGYFDILNKKPASMSIPGCLLVQRPSSQIRYQPGVEQPHQCANSSQAGTHGAESHNLKDLAPPQSPFTQRISSHRSNSTESSDDDCIASKKQSVLLESHTTLSRPSASITSSCLNLTGRVSPSGSDSCLCPYRLSKPPTLNFSRPISRASTISPSLELSLRQASSESSQSFSAPSADAVTKSTSACNEGMLDPNTDNCLSATYLYSKFALPRGKILQRNSVVFNDSLSSEQTTSEVTNIERPTPPSPPTRKSTSSLRQESPPSCGLSSPSLDAIRPSTSSSASSRPSIEVVKTSPCRKITFAEKSPALSQAYTLPMNSPSSIQTKSQILVPSTESTAQEHVEKAIRYHKADMLNKSTYHLRLAARMNHPTGMLLYALACRHGWGMRPNQREGVAWLRKAADEVGLEVADDENLMQAGKVVDMSDLKTKKAQFALSIYELGVSHMNGWGIEQDKALALRCFEIAGSWGDADAMAEAGFCYAQGVGCKKDLKRSAKFYRQAEAKGINMIGNSWIYKAKYNEESSGEDNSQGRDRSDTNSSKDTTKSAGKRNKSRTRGIFSRSKGTPA</sequence>
<keyword evidence="3" id="KW-1185">Reference proteome</keyword>
<dbReference type="Pfam" id="PF08238">
    <property type="entry name" value="Sel1"/>
    <property type="match status" value="3"/>
</dbReference>
<reference evidence="2 3" key="1">
    <citation type="journal article" date="2010" name="Science">
        <title>Genome expansion and gene loss in powdery mildew fungi reveal tradeoffs in extreme parasitism.</title>
        <authorList>
            <person name="Spanu P.D."/>
            <person name="Abbott J.C."/>
            <person name="Amselem J."/>
            <person name="Burgis T.A."/>
            <person name="Soanes D.M."/>
            <person name="Stueber K."/>
            <person name="Ver Loren van Themaat E."/>
            <person name="Brown J.K.M."/>
            <person name="Butcher S.A."/>
            <person name="Gurr S.J."/>
            <person name="Lebrun M.-H."/>
            <person name="Ridout C.J."/>
            <person name="Schulze-Lefert P."/>
            <person name="Talbot N.J."/>
            <person name="Ahmadinejad N."/>
            <person name="Ametz C."/>
            <person name="Barton G.R."/>
            <person name="Benjdia M."/>
            <person name="Bidzinski P."/>
            <person name="Bindschedler L.V."/>
            <person name="Both M."/>
            <person name="Brewer M.T."/>
            <person name="Cadle-Davidson L."/>
            <person name="Cadle-Davidson M.M."/>
            <person name="Collemare J."/>
            <person name="Cramer R."/>
            <person name="Frenkel O."/>
            <person name="Godfrey D."/>
            <person name="Harriman J."/>
            <person name="Hoede C."/>
            <person name="King B.C."/>
            <person name="Klages S."/>
            <person name="Kleemann J."/>
            <person name="Knoll D."/>
            <person name="Koti P.S."/>
            <person name="Kreplak J."/>
            <person name="Lopez-Ruiz F.J."/>
            <person name="Lu X."/>
            <person name="Maekawa T."/>
            <person name="Mahanil S."/>
            <person name="Micali C."/>
            <person name="Milgroom M.G."/>
            <person name="Montana G."/>
            <person name="Noir S."/>
            <person name="O'Connell R.J."/>
            <person name="Oberhaensli S."/>
            <person name="Parlange F."/>
            <person name="Pedersen C."/>
            <person name="Quesneville H."/>
            <person name="Reinhardt R."/>
            <person name="Rott M."/>
            <person name="Sacristan S."/>
            <person name="Schmidt S.M."/>
            <person name="Schoen M."/>
            <person name="Skamnioti P."/>
            <person name="Sommer H."/>
            <person name="Stephens A."/>
            <person name="Takahara H."/>
            <person name="Thordal-Christensen H."/>
            <person name="Vigouroux M."/>
            <person name="Wessling R."/>
            <person name="Wicker T."/>
            <person name="Panstruga R."/>
        </authorList>
    </citation>
    <scope>NUCLEOTIDE SEQUENCE [LARGE SCALE GENOMIC DNA]</scope>
    <source>
        <strain evidence="2">DH14</strain>
    </source>
</reference>
<proteinExistence type="predicted"/>
<dbReference type="PANTHER" id="PTHR43628">
    <property type="entry name" value="ACTIVATOR OF C KINASE PROTEIN 1-RELATED"/>
    <property type="match status" value="1"/>
</dbReference>
<dbReference type="eggNOG" id="ENOG502QV88">
    <property type="taxonomic scope" value="Eukaryota"/>
</dbReference>
<dbReference type="Proteomes" id="UP000015441">
    <property type="component" value="Unassembled WGS sequence"/>
</dbReference>